<name>A0A5C8KM15_9GAMM</name>
<dbReference type="RefSeq" id="WP_147892319.1">
    <property type="nucleotide sequence ID" value="NZ_VRTS01000009.1"/>
</dbReference>
<dbReference type="Proteomes" id="UP000321248">
    <property type="component" value="Unassembled WGS sequence"/>
</dbReference>
<keyword evidence="8" id="KW-1185">Reference proteome</keyword>
<dbReference type="GO" id="GO:0071763">
    <property type="term" value="P:nuclear membrane organization"/>
    <property type="evidence" value="ECO:0007669"/>
    <property type="project" value="TreeGrafter"/>
</dbReference>
<keyword evidence="5" id="KW-1133">Transmembrane helix</keyword>
<gene>
    <name evidence="7" type="ORF">FU658_12125</name>
</gene>
<evidence type="ECO:0000256" key="6">
    <source>
        <dbReference type="ARBA" id="ARBA00023136"/>
    </source>
</evidence>
<evidence type="ECO:0000256" key="1">
    <source>
        <dbReference type="ARBA" id="ARBA00004127"/>
    </source>
</evidence>
<dbReference type="PANTHER" id="PTHR13416:SF2">
    <property type="entry name" value="TRANSMEMBRANE PROTEIN 43"/>
    <property type="match status" value="1"/>
</dbReference>
<dbReference type="InterPro" id="IPR012430">
    <property type="entry name" value="TMEM43_fam"/>
</dbReference>
<comment type="caution">
    <text evidence="7">The sequence shown here is derived from an EMBL/GenBank/DDBJ whole genome shotgun (WGS) entry which is preliminary data.</text>
</comment>
<dbReference type="EMBL" id="VRTS01000009">
    <property type="protein sequence ID" value="TXK60526.1"/>
    <property type="molecule type" value="Genomic_DNA"/>
</dbReference>
<evidence type="ECO:0000256" key="4">
    <source>
        <dbReference type="ARBA" id="ARBA00022824"/>
    </source>
</evidence>
<dbReference type="AlphaFoldDB" id="A0A5C8KM15"/>
<evidence type="ECO:0000256" key="3">
    <source>
        <dbReference type="ARBA" id="ARBA00022692"/>
    </source>
</evidence>
<reference evidence="7 8" key="1">
    <citation type="submission" date="2019-08" db="EMBL/GenBank/DDBJ databases">
        <authorList>
            <person name="Karlyshev A.V."/>
        </authorList>
    </citation>
    <scope>NUCLEOTIDE SEQUENCE [LARGE SCALE GENOMIC DNA]</scope>
    <source>
        <strain evidence="7 8">Alg18-2.2</strain>
    </source>
</reference>
<proteinExistence type="predicted"/>
<protein>
    <submittedName>
        <fullName evidence="7">Uncharacterized protein</fullName>
    </submittedName>
</protein>
<keyword evidence="3" id="KW-0812">Transmembrane</keyword>
<accession>A0A5C8KM15</accession>
<dbReference type="OrthoDB" id="273988at2"/>
<sequence length="230" mass="24497">MASTIRWGWVATLALGIAPWVAVTAGEAGAPQPVAGVPEVAEPVADPDYGVQVDALGLRREVQMWQWQREDGTFRGTWSAEQIDASEFPADYANPGEPPYGSAQWIAGRVRLDGRRVSPELLVDLPGWEPVPVGQASASLPPNLAVVFQPDGDWLSSSADPGEPDVGDLRIRWQQLPVGPVHGQLVADGQRWVAAAPDSRLARGEPGAARTSTPGIGCLVFRDEARQAVA</sequence>
<keyword evidence="4" id="KW-0256">Endoplasmic reticulum</keyword>
<evidence type="ECO:0000313" key="8">
    <source>
        <dbReference type="Proteomes" id="UP000321248"/>
    </source>
</evidence>
<comment type="subcellular location">
    <subcellularLocation>
        <location evidence="1">Endomembrane system</location>
        <topology evidence="1">Multi-pass membrane protein</topology>
    </subcellularLocation>
    <subcellularLocation>
        <location evidence="2">Endoplasmic reticulum membrane</location>
    </subcellularLocation>
</comment>
<keyword evidence="6" id="KW-0472">Membrane</keyword>
<dbReference type="PANTHER" id="PTHR13416">
    <property type="match status" value="1"/>
</dbReference>
<evidence type="ECO:0000256" key="2">
    <source>
        <dbReference type="ARBA" id="ARBA00004586"/>
    </source>
</evidence>
<evidence type="ECO:0000313" key="7">
    <source>
        <dbReference type="EMBL" id="TXK60526.1"/>
    </source>
</evidence>
<evidence type="ECO:0000256" key="5">
    <source>
        <dbReference type="ARBA" id="ARBA00022989"/>
    </source>
</evidence>
<dbReference type="Pfam" id="PF07787">
    <property type="entry name" value="TMEM43"/>
    <property type="match status" value="1"/>
</dbReference>
<organism evidence="7 8">
    <name type="scientific">Alkalisalibacterium limincola</name>
    <dbReference type="NCBI Taxonomy" id="2699169"/>
    <lineage>
        <taxon>Bacteria</taxon>
        <taxon>Pseudomonadati</taxon>
        <taxon>Pseudomonadota</taxon>
        <taxon>Gammaproteobacteria</taxon>
        <taxon>Lysobacterales</taxon>
        <taxon>Lysobacteraceae</taxon>
        <taxon>Alkalisalibacterium</taxon>
    </lineage>
</organism>
<dbReference type="GO" id="GO:0006629">
    <property type="term" value="P:lipid metabolic process"/>
    <property type="evidence" value="ECO:0007669"/>
    <property type="project" value="TreeGrafter"/>
</dbReference>
<dbReference type="GO" id="GO:0012505">
    <property type="term" value="C:endomembrane system"/>
    <property type="evidence" value="ECO:0007669"/>
    <property type="project" value="UniProtKB-SubCell"/>
</dbReference>